<evidence type="ECO:0000313" key="7">
    <source>
        <dbReference type="EMBL" id="NWI19086.1"/>
    </source>
</evidence>
<comment type="similarity">
    <text evidence="5">Belongs to the IFIT family.</text>
</comment>
<name>A0A7K4KTP4_9AVES</name>
<dbReference type="PROSITE" id="PS50293">
    <property type="entry name" value="TPR_REGION"/>
    <property type="match status" value="1"/>
</dbReference>
<keyword evidence="2" id="KW-0677">Repeat</keyword>
<dbReference type="PROSITE" id="PS50005">
    <property type="entry name" value="TPR"/>
    <property type="match status" value="1"/>
</dbReference>
<feature type="non-terminal residue" evidence="7">
    <location>
        <position position="476"/>
    </location>
</feature>
<gene>
    <name evidence="7" type="primary">Ifit5</name>
    <name evidence="7" type="ORF">CRYSOU_R07740</name>
</gene>
<accession>A0A7K4KTP4</accession>
<proteinExistence type="inferred from homology"/>
<reference evidence="7 8" key="1">
    <citation type="submission" date="2019-09" db="EMBL/GenBank/DDBJ databases">
        <title>Bird 10,000 Genomes (B10K) Project - Family phase.</title>
        <authorList>
            <person name="Zhang G."/>
        </authorList>
    </citation>
    <scope>NUCLEOTIDE SEQUENCE [LARGE SCALE GENOMIC DNA]</scope>
    <source>
        <strain evidence="7">B10K-MSB-42743</strain>
        <tissue evidence="7">Heart</tissue>
    </source>
</reference>
<evidence type="ECO:0000256" key="3">
    <source>
        <dbReference type="ARBA" id="ARBA00022803"/>
    </source>
</evidence>
<evidence type="ECO:0000313" key="8">
    <source>
        <dbReference type="Proteomes" id="UP000545332"/>
    </source>
</evidence>
<dbReference type="Pfam" id="PF13432">
    <property type="entry name" value="TPR_16"/>
    <property type="match status" value="2"/>
</dbReference>
<evidence type="ECO:0000256" key="1">
    <source>
        <dbReference type="ARBA" id="ARBA00022588"/>
    </source>
</evidence>
<evidence type="ECO:0000256" key="2">
    <source>
        <dbReference type="ARBA" id="ARBA00022737"/>
    </source>
</evidence>
<dbReference type="OrthoDB" id="10043504at2759"/>
<dbReference type="SMART" id="SM00028">
    <property type="entry name" value="TPR"/>
    <property type="match status" value="6"/>
</dbReference>
<keyword evidence="4" id="KW-0391">Immunity</keyword>
<dbReference type="Pfam" id="PF13181">
    <property type="entry name" value="TPR_8"/>
    <property type="match status" value="1"/>
</dbReference>
<evidence type="ECO:0000256" key="5">
    <source>
        <dbReference type="ARBA" id="ARBA00038336"/>
    </source>
</evidence>
<dbReference type="SUPFAM" id="SSF48452">
    <property type="entry name" value="TPR-like"/>
    <property type="match status" value="3"/>
</dbReference>
<organism evidence="7 8">
    <name type="scientific">Crypturellus soui</name>
    <dbReference type="NCBI Taxonomy" id="458187"/>
    <lineage>
        <taxon>Eukaryota</taxon>
        <taxon>Metazoa</taxon>
        <taxon>Chordata</taxon>
        <taxon>Craniata</taxon>
        <taxon>Vertebrata</taxon>
        <taxon>Euteleostomi</taxon>
        <taxon>Archelosauria</taxon>
        <taxon>Archosauria</taxon>
        <taxon>Dinosauria</taxon>
        <taxon>Saurischia</taxon>
        <taxon>Theropoda</taxon>
        <taxon>Coelurosauria</taxon>
        <taxon>Aves</taxon>
        <taxon>Palaeognathae</taxon>
        <taxon>Tinamiformes</taxon>
        <taxon>Tinamidae</taxon>
        <taxon>Crypturellus</taxon>
    </lineage>
</organism>
<dbReference type="InterPro" id="IPR011990">
    <property type="entry name" value="TPR-like_helical_dom_sf"/>
</dbReference>
<dbReference type="FunFam" id="1.25.40.10:FF:000036">
    <property type="entry name" value="interferon-induced protein with tetratricopeptide repeats 5"/>
    <property type="match status" value="1"/>
</dbReference>
<evidence type="ECO:0000256" key="4">
    <source>
        <dbReference type="ARBA" id="ARBA00022859"/>
    </source>
</evidence>
<feature type="non-terminal residue" evidence="7">
    <location>
        <position position="1"/>
    </location>
</feature>
<dbReference type="InterPro" id="IPR019734">
    <property type="entry name" value="TPR_rpt"/>
</dbReference>
<dbReference type="EMBL" id="VWPX01016816">
    <property type="protein sequence ID" value="NWI19086.1"/>
    <property type="molecule type" value="Genomic_DNA"/>
</dbReference>
<dbReference type="GO" id="GO:0051607">
    <property type="term" value="P:defense response to virus"/>
    <property type="evidence" value="ECO:0007669"/>
    <property type="project" value="TreeGrafter"/>
</dbReference>
<keyword evidence="3 6" id="KW-0802">TPR repeat</keyword>
<keyword evidence="1" id="KW-0399">Innate immunity</keyword>
<keyword evidence="8" id="KW-1185">Reference proteome</keyword>
<dbReference type="AlphaFoldDB" id="A0A7K4KTP4"/>
<dbReference type="GO" id="GO:0005829">
    <property type="term" value="C:cytosol"/>
    <property type="evidence" value="ECO:0007669"/>
    <property type="project" value="TreeGrafter"/>
</dbReference>
<dbReference type="PANTHER" id="PTHR10271">
    <property type="entry name" value="INTERFERON-INDUCED PROTEIN WITH TETRATRICOPEPTIDE REPEATS"/>
    <property type="match status" value="1"/>
</dbReference>
<feature type="repeat" description="TPR" evidence="6">
    <location>
        <begin position="429"/>
        <end position="462"/>
    </location>
</feature>
<sequence length="476" mass="55322">SIISRNDLKCSLQQLQCHFTWRLVKEDVDLESLEDKMGHQIEFLTQSLIAGYNMLSYVCHLKHLNENALQNLQKAEKEIKKKHPDDIERRSLVTWGNYAWIYYYMNKYEEVQSYLRKVENACKKLSSTARFQVELPEIYSEKGWALLKFGRGYYSRAKESFQNALEREPDDPEFNVGYAIAVYRLENISGGSSNSESSALTALRRAVQLSPNDTSVVALLALKLQDLNLADEGERYIKEALNKTPDFPYFLRYAAMFYRRKSEVDKALELLRKSLAITPTCSFLHHQMGLCYRSKLLELKKTKYVPREQMEKLIRLGIFHFKKVIEYRSTSFPAYGDLAGMYAEGKQYDKAEATFQKVFQMTNLHPLDTQSLYYCYGNYQRFHMKSESEAIKYFTEGLQIKQDSMTRAKCKKALQKLLEQRIRKGLGDAAAFSTLGLIHELNSEEVQAMECYEKALQLDPENEDYLAALQKLRLSI</sequence>
<dbReference type="Gene3D" id="1.25.40.10">
    <property type="entry name" value="Tetratricopeptide repeat domain"/>
    <property type="match status" value="4"/>
</dbReference>
<dbReference type="GO" id="GO:0045087">
    <property type="term" value="P:innate immune response"/>
    <property type="evidence" value="ECO:0007669"/>
    <property type="project" value="UniProtKB-KW"/>
</dbReference>
<evidence type="ECO:0000256" key="6">
    <source>
        <dbReference type="PROSITE-ProRule" id="PRU00339"/>
    </source>
</evidence>
<dbReference type="PANTHER" id="PTHR10271:SF0">
    <property type="entry name" value="INTERFERON-INDUCED PROTEIN WITH TETRATRICOPEPTIDE REPEATS 5"/>
    <property type="match status" value="1"/>
</dbReference>
<dbReference type="Proteomes" id="UP000545332">
    <property type="component" value="Unassembled WGS sequence"/>
</dbReference>
<comment type="caution">
    <text evidence="7">The sequence shown here is derived from an EMBL/GenBank/DDBJ whole genome shotgun (WGS) entry which is preliminary data.</text>
</comment>
<protein>
    <submittedName>
        <fullName evidence="7">IFIT5 protein</fullName>
    </submittedName>
</protein>